<protein>
    <submittedName>
        <fullName evidence="1">Uncharacterized protein</fullName>
    </submittedName>
</protein>
<dbReference type="Proteomes" id="UP000836387">
    <property type="component" value="Unassembled WGS sequence"/>
</dbReference>
<name>A0ACA9UA47_BIOOC</name>
<proteinExistence type="predicted"/>
<reference evidence="1" key="1">
    <citation type="submission" date="2020-04" db="EMBL/GenBank/DDBJ databases">
        <authorList>
            <person name="Broberg M."/>
        </authorList>
    </citation>
    <scope>NUCLEOTIDE SEQUENCE</scope>
</reference>
<gene>
    <name evidence="1" type="ORF">CRV2_00015414</name>
</gene>
<organism evidence="1 2">
    <name type="scientific">Clonostachys rosea f. rosea IK726</name>
    <dbReference type="NCBI Taxonomy" id="1349383"/>
    <lineage>
        <taxon>Eukaryota</taxon>
        <taxon>Fungi</taxon>
        <taxon>Dikarya</taxon>
        <taxon>Ascomycota</taxon>
        <taxon>Pezizomycotina</taxon>
        <taxon>Sordariomycetes</taxon>
        <taxon>Hypocreomycetidae</taxon>
        <taxon>Hypocreales</taxon>
        <taxon>Bionectriaceae</taxon>
        <taxon>Clonostachys</taxon>
    </lineage>
</organism>
<dbReference type="EMBL" id="CADEHS020000108">
    <property type="protein sequence ID" value="CAG9949902.1"/>
    <property type="molecule type" value="Genomic_DNA"/>
</dbReference>
<keyword evidence="2" id="KW-1185">Reference proteome</keyword>
<accession>A0ACA9UA47</accession>
<evidence type="ECO:0000313" key="2">
    <source>
        <dbReference type="Proteomes" id="UP000836387"/>
    </source>
</evidence>
<sequence length="63" mass="7250">MPLCTLTSENHTNSWSARTASWLEFWRLKYLNNLVDAVGDRNRELGEVGDHFLTCLLILTAQK</sequence>
<reference evidence="1" key="2">
    <citation type="submission" date="2021-10" db="EMBL/GenBank/DDBJ databases">
        <authorList>
            <person name="Piombo E."/>
        </authorList>
    </citation>
    <scope>NUCLEOTIDE SEQUENCE</scope>
</reference>
<evidence type="ECO:0000313" key="1">
    <source>
        <dbReference type="EMBL" id="CAG9949902.1"/>
    </source>
</evidence>
<comment type="caution">
    <text evidence="1">The sequence shown here is derived from an EMBL/GenBank/DDBJ whole genome shotgun (WGS) entry which is preliminary data.</text>
</comment>